<evidence type="ECO:0000256" key="2">
    <source>
        <dbReference type="ARBA" id="ARBA00022729"/>
    </source>
</evidence>
<dbReference type="AlphaFoldDB" id="H0G1J0"/>
<dbReference type="SMART" id="SM00062">
    <property type="entry name" value="PBPb"/>
    <property type="match status" value="1"/>
</dbReference>
<organism evidence="5 6">
    <name type="scientific">Sinorhizobium meliloti CCNWSX0020</name>
    <dbReference type="NCBI Taxonomy" id="1107881"/>
    <lineage>
        <taxon>Bacteria</taxon>
        <taxon>Pseudomonadati</taxon>
        <taxon>Pseudomonadota</taxon>
        <taxon>Alphaproteobacteria</taxon>
        <taxon>Hyphomicrobiales</taxon>
        <taxon>Rhizobiaceae</taxon>
        <taxon>Sinorhizobium/Ensifer group</taxon>
        <taxon>Sinorhizobium</taxon>
    </lineage>
</organism>
<feature type="domain" description="Solute-binding protein family 3/N-terminal" evidence="4">
    <location>
        <begin position="75"/>
        <end position="305"/>
    </location>
</feature>
<protein>
    <submittedName>
        <fullName evidence="5">Putative amino acid-binding periplasmic protein</fullName>
    </submittedName>
</protein>
<sequence>MVERQLPKLDVVGSIPITRSNSSFHRGAIALRILWIFVLSAVLAPGLALAQPKELPRLFDARERIAKPDLSGLARLRFLTTVDFPPFNFIDQSGKLSGFHVDLAREICRELEIEAKCQIQAVTYPELMPALEQGQGEAIAAGIAVTSELRQRFAFSRAFMQLPARFVVNTKAAGAIAGPADLAGKPVGVVSGTTHEAMLKAFFPKLEAKGFPDRDALLSALRGGTVAAAFSDGMQLSFWVSGNLAGGCCAMLEGSYFSQRFLGEGLTIMNRKAEPALTQAIDHALLALSRSGRLEEIYLRYFPDGIY</sequence>
<accession>H0G1J0</accession>
<evidence type="ECO:0000256" key="3">
    <source>
        <dbReference type="SAM" id="Phobius"/>
    </source>
</evidence>
<name>H0G1J0_RHIML</name>
<reference evidence="5 6" key="1">
    <citation type="journal article" date="2012" name="J. Bacteriol.">
        <title>Draft Genome Sequence of Sinorhizobium meliloti CCNWSX0020, a Nitrogen-Fixing Symbiont with Copper Tolerance Capability Isolated from Lead-Zinc Mine Tailings.</title>
        <authorList>
            <person name="Li Z."/>
            <person name="Ma Z."/>
            <person name="Hao X."/>
            <person name="Wei G."/>
        </authorList>
    </citation>
    <scope>NUCLEOTIDE SEQUENCE [LARGE SCALE GENOMIC DNA]</scope>
    <source>
        <strain evidence="5 6">CCNWSX0020</strain>
    </source>
</reference>
<dbReference type="Proteomes" id="UP000004038">
    <property type="component" value="Unassembled WGS sequence"/>
</dbReference>
<keyword evidence="3" id="KW-0812">Transmembrane</keyword>
<evidence type="ECO:0000256" key="1">
    <source>
        <dbReference type="ARBA" id="ARBA00004418"/>
    </source>
</evidence>
<dbReference type="PANTHER" id="PTHR35936">
    <property type="entry name" value="MEMBRANE-BOUND LYTIC MUREIN TRANSGLYCOSYLASE F"/>
    <property type="match status" value="1"/>
</dbReference>
<evidence type="ECO:0000259" key="4">
    <source>
        <dbReference type="SMART" id="SM00062"/>
    </source>
</evidence>
<proteinExistence type="predicted"/>
<dbReference type="EMBL" id="AGVV01000031">
    <property type="protein sequence ID" value="EHK76831.1"/>
    <property type="molecule type" value="Genomic_DNA"/>
</dbReference>
<dbReference type="SUPFAM" id="SSF53850">
    <property type="entry name" value="Periplasmic binding protein-like II"/>
    <property type="match status" value="1"/>
</dbReference>
<dbReference type="GO" id="GO:0042597">
    <property type="term" value="C:periplasmic space"/>
    <property type="evidence" value="ECO:0007669"/>
    <property type="project" value="UniProtKB-SubCell"/>
</dbReference>
<gene>
    <name evidence="5" type="ORF">SM0020_16628</name>
</gene>
<dbReference type="Gene3D" id="3.40.190.10">
    <property type="entry name" value="Periplasmic binding protein-like II"/>
    <property type="match status" value="2"/>
</dbReference>
<keyword evidence="3" id="KW-1133">Transmembrane helix</keyword>
<evidence type="ECO:0000313" key="6">
    <source>
        <dbReference type="Proteomes" id="UP000004038"/>
    </source>
</evidence>
<evidence type="ECO:0000313" key="5">
    <source>
        <dbReference type="EMBL" id="EHK76831.1"/>
    </source>
</evidence>
<keyword evidence="2" id="KW-0732">Signal</keyword>
<comment type="subcellular location">
    <subcellularLocation>
        <location evidence="1">Periplasm</location>
    </subcellularLocation>
</comment>
<dbReference type="Pfam" id="PF00497">
    <property type="entry name" value="SBP_bac_3"/>
    <property type="match status" value="1"/>
</dbReference>
<dbReference type="PANTHER" id="PTHR35936:SF35">
    <property type="entry name" value="L-CYSTINE-BINDING PROTEIN TCYJ"/>
    <property type="match status" value="1"/>
</dbReference>
<keyword evidence="3" id="KW-0472">Membrane</keyword>
<feature type="transmembrane region" description="Helical" evidence="3">
    <location>
        <begin position="29"/>
        <end position="50"/>
    </location>
</feature>
<dbReference type="InterPro" id="IPR001638">
    <property type="entry name" value="Solute-binding_3/MltF_N"/>
</dbReference>